<keyword evidence="2" id="KW-0288">FMN</keyword>
<dbReference type="EMBL" id="PPTO01000004">
    <property type="protein sequence ID" value="RDB59772.1"/>
    <property type="molecule type" value="Genomic_DNA"/>
</dbReference>
<proteinExistence type="predicted"/>
<gene>
    <name evidence="4" type="ORF">C1881_03570</name>
</gene>
<evidence type="ECO:0000256" key="1">
    <source>
        <dbReference type="ARBA" id="ARBA00022630"/>
    </source>
</evidence>
<dbReference type="SUPFAM" id="SSF52218">
    <property type="entry name" value="Flavoproteins"/>
    <property type="match status" value="1"/>
</dbReference>
<dbReference type="PANTHER" id="PTHR43278:SF4">
    <property type="entry name" value="NAD(P)H-DEPENDENT FMN-CONTAINING OXIDOREDUCTASE YWQN-RELATED"/>
    <property type="match status" value="1"/>
</dbReference>
<evidence type="ECO:0000259" key="3">
    <source>
        <dbReference type="Pfam" id="PF03358"/>
    </source>
</evidence>
<feature type="domain" description="NADPH-dependent FMN reductase-like" evidence="3">
    <location>
        <begin position="10"/>
        <end position="122"/>
    </location>
</feature>
<sequence length="195" mass="20814">MSAAQGSYELVLCGSPRKNGVSSRYAAQLTAELEAKGVVIEHWNVADHDVSGCIGCEGCRRALQCVECSGHLAHCVIRDDMDGLYALLDGAAAVHVVAPVYFSGPTAQFKAVLDRLQPYWEKRRGPNRQPGAADAPKRPVTLYVIGSGGDPYGFAALESCVRSSFGAAGWRVGEVVDRIGWGQPEAESQKETFGS</sequence>
<dbReference type="InterPro" id="IPR051796">
    <property type="entry name" value="ISF_SsuE-like"/>
</dbReference>
<name>A0A369LKW3_9ACTN</name>
<comment type="caution">
    <text evidence="4">The sequence shown here is derived from an EMBL/GenBank/DDBJ whole genome shotgun (WGS) entry which is preliminary data.</text>
</comment>
<dbReference type="InterPro" id="IPR005025">
    <property type="entry name" value="FMN_Rdtase-like_dom"/>
</dbReference>
<dbReference type="Gene3D" id="3.40.50.360">
    <property type="match status" value="1"/>
</dbReference>
<dbReference type="PANTHER" id="PTHR43278">
    <property type="entry name" value="NAD(P)H-DEPENDENT FMN-CONTAINING OXIDOREDUCTASE YWQN-RELATED"/>
    <property type="match status" value="1"/>
</dbReference>
<reference evidence="4 5" key="1">
    <citation type="journal article" date="2018" name="Elife">
        <title>Discovery and characterization of a prevalent human gut bacterial enzyme sufficient for the inactivation of a family of plant toxins.</title>
        <authorList>
            <person name="Koppel N."/>
            <person name="Bisanz J.E."/>
            <person name="Pandelia M.E."/>
            <person name="Turnbaugh P.J."/>
            <person name="Balskus E.P."/>
        </authorList>
    </citation>
    <scope>NUCLEOTIDE SEQUENCE [LARGE SCALE GENOMIC DNA]</scope>
    <source>
        <strain evidence="4 5">OB21 GAM31</strain>
    </source>
</reference>
<dbReference type="AlphaFoldDB" id="A0A369LKW3"/>
<dbReference type="Pfam" id="PF03358">
    <property type="entry name" value="FMN_red"/>
    <property type="match status" value="1"/>
</dbReference>
<evidence type="ECO:0000313" key="5">
    <source>
        <dbReference type="Proteomes" id="UP000253975"/>
    </source>
</evidence>
<dbReference type="GO" id="GO:0016491">
    <property type="term" value="F:oxidoreductase activity"/>
    <property type="evidence" value="ECO:0007669"/>
    <property type="project" value="InterPro"/>
</dbReference>
<evidence type="ECO:0000313" key="4">
    <source>
        <dbReference type="EMBL" id="RDB59772.1"/>
    </source>
</evidence>
<evidence type="ECO:0000256" key="2">
    <source>
        <dbReference type="ARBA" id="ARBA00022643"/>
    </source>
</evidence>
<dbReference type="InterPro" id="IPR029039">
    <property type="entry name" value="Flavoprotein-like_sf"/>
</dbReference>
<dbReference type="RefSeq" id="WP_114615164.1">
    <property type="nucleotide sequence ID" value="NZ_PPTO01000004.1"/>
</dbReference>
<keyword evidence="1" id="KW-0285">Flavoprotein</keyword>
<protein>
    <submittedName>
        <fullName evidence="4">Flavodoxin family protein</fullName>
    </submittedName>
</protein>
<dbReference type="Proteomes" id="UP000253975">
    <property type="component" value="Unassembled WGS sequence"/>
</dbReference>
<accession>A0A369LKW3</accession>
<organism evidence="4 5">
    <name type="scientific">Slackia isoflavoniconvertens</name>
    <dbReference type="NCBI Taxonomy" id="572010"/>
    <lineage>
        <taxon>Bacteria</taxon>
        <taxon>Bacillati</taxon>
        <taxon>Actinomycetota</taxon>
        <taxon>Coriobacteriia</taxon>
        <taxon>Eggerthellales</taxon>
        <taxon>Eggerthellaceae</taxon>
        <taxon>Slackia</taxon>
    </lineage>
</organism>